<accession>A0ABR2GU48</accession>
<evidence type="ECO:0000313" key="1">
    <source>
        <dbReference type="EMBL" id="KAK8837087.1"/>
    </source>
</evidence>
<dbReference type="SMART" id="SM00248">
    <property type="entry name" value="ANK"/>
    <property type="match status" value="2"/>
</dbReference>
<keyword evidence="2" id="KW-1185">Reference proteome</keyword>
<protein>
    <recommendedName>
        <fullName evidence="3">Ankyrin repeat protein</fullName>
    </recommendedName>
</protein>
<evidence type="ECO:0000313" key="2">
    <source>
        <dbReference type="Proteomes" id="UP001470230"/>
    </source>
</evidence>
<sequence>MINESSFYYLFKYDYYTFANILMNENDININKWFSESEEQLRWSKLVNFDGNYCDTIIYNGTSNKTPLFAAAEKENIDIIKLLLSNEEIDVNSCDIEEDTT</sequence>
<dbReference type="InterPro" id="IPR002110">
    <property type="entry name" value="Ankyrin_rpt"/>
</dbReference>
<comment type="caution">
    <text evidence="1">The sequence shown here is derived from an EMBL/GenBank/DDBJ whole genome shotgun (WGS) entry which is preliminary data.</text>
</comment>
<dbReference type="SUPFAM" id="SSF48403">
    <property type="entry name" value="Ankyrin repeat"/>
    <property type="match status" value="1"/>
</dbReference>
<dbReference type="Gene3D" id="1.25.40.20">
    <property type="entry name" value="Ankyrin repeat-containing domain"/>
    <property type="match status" value="1"/>
</dbReference>
<name>A0ABR2GU48_9EUKA</name>
<dbReference type="Pfam" id="PF00023">
    <property type="entry name" value="Ank"/>
    <property type="match status" value="1"/>
</dbReference>
<dbReference type="InterPro" id="IPR036770">
    <property type="entry name" value="Ankyrin_rpt-contain_sf"/>
</dbReference>
<evidence type="ECO:0008006" key="3">
    <source>
        <dbReference type="Google" id="ProtNLM"/>
    </source>
</evidence>
<dbReference type="Proteomes" id="UP001470230">
    <property type="component" value="Unassembled WGS sequence"/>
</dbReference>
<gene>
    <name evidence="1" type="ORF">M9Y10_037139</name>
</gene>
<reference evidence="1 2" key="1">
    <citation type="submission" date="2024-04" db="EMBL/GenBank/DDBJ databases">
        <title>Tritrichomonas musculus Genome.</title>
        <authorList>
            <person name="Alves-Ferreira E."/>
            <person name="Grigg M."/>
            <person name="Lorenzi H."/>
            <person name="Galac M."/>
        </authorList>
    </citation>
    <scope>NUCLEOTIDE SEQUENCE [LARGE SCALE GENOMIC DNA]</scope>
    <source>
        <strain evidence="1 2">EAF2021</strain>
    </source>
</reference>
<organism evidence="1 2">
    <name type="scientific">Tritrichomonas musculus</name>
    <dbReference type="NCBI Taxonomy" id="1915356"/>
    <lineage>
        <taxon>Eukaryota</taxon>
        <taxon>Metamonada</taxon>
        <taxon>Parabasalia</taxon>
        <taxon>Tritrichomonadida</taxon>
        <taxon>Tritrichomonadidae</taxon>
        <taxon>Tritrichomonas</taxon>
    </lineage>
</organism>
<dbReference type="EMBL" id="JAPFFF010000062">
    <property type="protein sequence ID" value="KAK8837087.1"/>
    <property type="molecule type" value="Genomic_DNA"/>
</dbReference>
<proteinExistence type="predicted"/>